<dbReference type="InterPro" id="IPR007064">
    <property type="entry name" value="Nmd3_N"/>
</dbReference>
<feature type="domain" description="Nmd3 N-terminal" evidence="1">
    <location>
        <begin position="3"/>
        <end position="223"/>
    </location>
</feature>
<protein>
    <submittedName>
        <fullName evidence="2">NMD3 family protein</fullName>
    </submittedName>
</protein>
<proteinExistence type="predicted"/>
<dbReference type="GO" id="GO:0043023">
    <property type="term" value="F:ribosomal large subunit binding"/>
    <property type="evidence" value="ECO:0007669"/>
    <property type="project" value="InterPro"/>
</dbReference>
<dbReference type="PaxDb" id="589924-Ferp_1395"/>
<dbReference type="PANTHER" id="PTHR12746">
    <property type="entry name" value="NONSENSE-MEDIATED MRNA DECAY PROTEIN 3"/>
    <property type="match status" value="1"/>
</dbReference>
<dbReference type="OrthoDB" id="15051at2157"/>
<dbReference type="RefSeq" id="WP_012965889.1">
    <property type="nucleotide sequence ID" value="NC_013849.1"/>
</dbReference>
<reference evidence="2 3" key="2">
    <citation type="journal article" date="2011" name="Stand. Genomic Sci.">
        <title>Complete genome sequence of Ferroglobus placidus AEDII12DO.</title>
        <authorList>
            <person name="Anderson I."/>
            <person name="Risso C."/>
            <person name="Holmes D."/>
            <person name="Lucas S."/>
            <person name="Copeland A."/>
            <person name="Lapidus A."/>
            <person name="Cheng J.F."/>
            <person name="Bruce D."/>
            <person name="Goodwin L."/>
            <person name="Pitluck S."/>
            <person name="Saunders E."/>
            <person name="Brettin T."/>
            <person name="Detter J.C."/>
            <person name="Han C."/>
            <person name="Tapia R."/>
            <person name="Larimer F."/>
            <person name="Land M."/>
            <person name="Hauser L."/>
            <person name="Woyke T."/>
            <person name="Lovley D."/>
            <person name="Kyrpides N."/>
            <person name="Ivanova N."/>
        </authorList>
    </citation>
    <scope>NUCLEOTIDE SEQUENCE [LARGE SCALE GENOMIC DNA]</scope>
    <source>
        <strain evidence="3">DSM 10642 / AEDII12DO</strain>
    </source>
</reference>
<keyword evidence="3" id="KW-1185">Reference proteome</keyword>
<evidence type="ECO:0000259" key="1">
    <source>
        <dbReference type="Pfam" id="PF04981"/>
    </source>
</evidence>
<dbReference type="eggNOG" id="arCOG04149">
    <property type="taxonomic scope" value="Archaea"/>
</dbReference>
<dbReference type="GO" id="GO:0005737">
    <property type="term" value="C:cytoplasm"/>
    <property type="evidence" value="ECO:0007669"/>
    <property type="project" value="TreeGrafter"/>
</dbReference>
<dbReference type="Proteomes" id="UP000002613">
    <property type="component" value="Chromosome"/>
</dbReference>
<dbReference type="AlphaFoldDB" id="D3RYI3"/>
<sequence>MKCAVCGRDSKYSICGRCLARREKIISYPEVVEIILCPRCGRYKFSGSWNEISFEEALDKAIESSFFVHPELNVKDFELSGDGHFYRFKIKGVLREDYVEEEGFFKVRVKREGCQKCSREAGGYYEAIIQLRAKNRKILDEEVDRVVKIVEEEINASGSEKSFLTKIVERREGVDFYIGDSKLAKKIAKRVVREFGAEFKESAKIAGRKDGVDFYRMTYLVRLPEHFPGDVVIAKGRIAVAKINKAYDLMTGNTVPLEGAKVVVRKEDLKSGYVINKDDSALEIFSEDRVYVAEKPEYEVNVGEEVFLAVIDEKAYAIPKWMVE</sequence>
<evidence type="ECO:0000313" key="3">
    <source>
        <dbReference type="Proteomes" id="UP000002613"/>
    </source>
</evidence>
<dbReference type="InterPro" id="IPR039768">
    <property type="entry name" value="Nmd3"/>
</dbReference>
<accession>D3RYI3</accession>
<name>D3RYI3_FERPA</name>
<dbReference type="KEGG" id="fpl:Ferp_1395"/>
<dbReference type="HOGENOM" id="CLU_065087_0_0_2"/>
<organism evidence="2 3">
    <name type="scientific">Ferroglobus placidus (strain DSM 10642 / AEDII12DO)</name>
    <dbReference type="NCBI Taxonomy" id="589924"/>
    <lineage>
        <taxon>Archaea</taxon>
        <taxon>Methanobacteriati</taxon>
        <taxon>Methanobacteriota</taxon>
        <taxon>Archaeoglobi</taxon>
        <taxon>Archaeoglobales</taxon>
        <taxon>Archaeoglobaceae</taxon>
        <taxon>Ferroglobus</taxon>
    </lineage>
</organism>
<dbReference type="EMBL" id="CP001899">
    <property type="protein sequence ID" value="ADC65546.1"/>
    <property type="molecule type" value="Genomic_DNA"/>
</dbReference>
<gene>
    <name evidence="2" type="ordered locus">Ferp_1395</name>
</gene>
<dbReference type="STRING" id="589924.Ferp_1395"/>
<reference evidence="3" key="1">
    <citation type="submission" date="2010-02" db="EMBL/GenBank/DDBJ databases">
        <title>Complete sequence of Ferroglobus placidus DSM 10642.</title>
        <authorList>
            <consortium name="US DOE Joint Genome Institute"/>
            <person name="Lucas S."/>
            <person name="Copeland A."/>
            <person name="Lapidus A."/>
            <person name="Cheng J.-F."/>
            <person name="Bruce D."/>
            <person name="Goodwin L."/>
            <person name="Pitluck S."/>
            <person name="Saunders E."/>
            <person name="Brettin T."/>
            <person name="Detter J.C."/>
            <person name="Han C."/>
            <person name="Tapia R."/>
            <person name="Larimer F."/>
            <person name="Land M."/>
            <person name="Hauser L."/>
            <person name="Kyrpides N."/>
            <person name="Ivanova N."/>
            <person name="Holmes D."/>
            <person name="Lovley D."/>
            <person name="Kyrpides N."/>
            <person name="Anderson I.J."/>
            <person name="Woyke T."/>
        </authorList>
    </citation>
    <scope>NUCLEOTIDE SEQUENCE [LARGE SCALE GENOMIC DNA]</scope>
    <source>
        <strain evidence="3">DSM 10642 / AEDII12DO</strain>
    </source>
</reference>
<dbReference type="GeneID" id="25395308"/>
<evidence type="ECO:0000313" key="2">
    <source>
        <dbReference type="EMBL" id="ADC65546.1"/>
    </source>
</evidence>
<dbReference type="PANTHER" id="PTHR12746:SF2">
    <property type="entry name" value="60S RIBOSOMAL EXPORT PROTEIN NMD3"/>
    <property type="match status" value="1"/>
</dbReference>
<dbReference type="Pfam" id="PF04981">
    <property type="entry name" value="NMD3"/>
    <property type="match status" value="1"/>
</dbReference>